<accession>A0ABQ4TCL6</accession>
<dbReference type="Pfam" id="PF00664">
    <property type="entry name" value="ABC_membrane"/>
    <property type="match status" value="1"/>
</dbReference>
<dbReference type="SUPFAM" id="SSF90123">
    <property type="entry name" value="ABC transporter transmembrane region"/>
    <property type="match status" value="1"/>
</dbReference>
<evidence type="ECO:0000256" key="6">
    <source>
        <dbReference type="ARBA" id="ARBA00022989"/>
    </source>
</evidence>
<protein>
    <submittedName>
        <fullName evidence="11">Type I secretion system ATP-binding protein PrsD</fullName>
    </submittedName>
</protein>
<dbReference type="InterPro" id="IPR003439">
    <property type="entry name" value="ABC_transporter-like_ATP-bd"/>
</dbReference>
<dbReference type="RefSeq" id="WP_238314277.1">
    <property type="nucleotide sequence ID" value="NZ_BPQV01000016.1"/>
</dbReference>
<keyword evidence="4" id="KW-0547">Nucleotide-binding</keyword>
<dbReference type="PROSITE" id="PS50893">
    <property type="entry name" value="ABC_TRANSPORTER_2"/>
    <property type="match status" value="1"/>
</dbReference>
<name>A0ABQ4TCL6_METOR</name>
<dbReference type="EMBL" id="BPQV01000016">
    <property type="protein sequence ID" value="GJE29446.1"/>
    <property type="molecule type" value="Genomic_DNA"/>
</dbReference>
<dbReference type="PROSITE" id="PS50929">
    <property type="entry name" value="ABC_TM1F"/>
    <property type="match status" value="1"/>
</dbReference>
<evidence type="ECO:0000259" key="9">
    <source>
        <dbReference type="PROSITE" id="PS50893"/>
    </source>
</evidence>
<dbReference type="Gene3D" id="1.20.1560.10">
    <property type="entry name" value="ABC transporter type 1, transmembrane domain"/>
    <property type="match status" value="1"/>
</dbReference>
<feature type="transmembrane region" description="Helical" evidence="8">
    <location>
        <begin position="33"/>
        <end position="56"/>
    </location>
</feature>
<dbReference type="CDD" id="cd03246">
    <property type="entry name" value="ABCC_Protease_Secretion"/>
    <property type="match status" value="1"/>
</dbReference>
<feature type="transmembrane region" description="Helical" evidence="8">
    <location>
        <begin position="158"/>
        <end position="187"/>
    </location>
</feature>
<dbReference type="InterPro" id="IPR011527">
    <property type="entry name" value="ABC1_TM_dom"/>
</dbReference>
<dbReference type="PANTHER" id="PTHR24221:SF248">
    <property type="entry name" value="ABC TRANSPORTER TRANSMEMBRANE REGION"/>
    <property type="match status" value="1"/>
</dbReference>
<dbReference type="InterPro" id="IPR010128">
    <property type="entry name" value="ATPase_T1SS_PrtD-like"/>
</dbReference>
<keyword evidence="6 8" id="KW-1133">Transmembrane helix</keyword>
<dbReference type="Pfam" id="PF00005">
    <property type="entry name" value="ABC_tran"/>
    <property type="match status" value="1"/>
</dbReference>
<keyword evidence="12" id="KW-1185">Reference proteome</keyword>
<dbReference type="Proteomes" id="UP001055156">
    <property type="component" value="Unassembled WGS sequence"/>
</dbReference>
<dbReference type="InterPro" id="IPR039421">
    <property type="entry name" value="Type_1_exporter"/>
</dbReference>
<dbReference type="GO" id="GO:0005524">
    <property type="term" value="F:ATP binding"/>
    <property type="evidence" value="ECO:0007669"/>
    <property type="project" value="UniProtKB-KW"/>
</dbReference>
<evidence type="ECO:0000256" key="4">
    <source>
        <dbReference type="ARBA" id="ARBA00022741"/>
    </source>
</evidence>
<comment type="caution">
    <text evidence="11">The sequence shown here is derived from an EMBL/GenBank/DDBJ whole genome shotgun (WGS) entry which is preliminary data.</text>
</comment>
<proteinExistence type="inferred from homology"/>
<feature type="transmembrane region" description="Helical" evidence="8">
    <location>
        <begin position="68"/>
        <end position="88"/>
    </location>
</feature>
<keyword evidence="7 8" id="KW-0472">Membrane</keyword>
<sequence length="614" mass="64537">MKPQPARSRQPIAAHAGSRNSEITSALLASRRALIGLGLMSGLVNVLYLTGSFFMLEVYDRVIPSRSIPTLVGLCLLALTLYAFQGGLEVLRARALVRIGAMLDESLGGRVFDTVIRAPLVGRMPGDGLLPLRDLDTLRSFLSGPAPGALFDLPWMPLYLLICFLFHPLIGLAALLGGGVLVTLTVVTDRLTRSPAQTATGYAASRSGLAEAGQRNAEVLAAMGMREIFAQRWLQASRGYLEAQQRVADIGGGLGAVSKVFRLALQSGVLALGAYLVIGGQASSGIIIASSILVSRALAPAELAIANWRGFVAARQSWHRLDLLLSTLPAVPEPHELPAPSRSVSLRAISVAPPQIQRLILQDVSLELEAGTSLGIVGPSASGKSSLVRAIVGVWTPLRGTVRLDGASLDQWSSSALGRHIGYLPQEVELFEGTIAENIARFDPEASPGAVIEAAQAAGFHEAIVQMPGGYDCPIGERGTLLSAGQRQRVGLARALYRNPFLVVLDEPNANLDVAGESALAAALHGVRARGGISIVVAHRPNVLATVDRILALADGRVAEFGPKDEVLRRLLRPTAVPVSSAAPPSTPAAAQASFLNSVQRPAFGASANRQVSA</sequence>
<dbReference type="PANTHER" id="PTHR24221">
    <property type="entry name" value="ATP-BINDING CASSETTE SUB-FAMILY B"/>
    <property type="match status" value="1"/>
</dbReference>
<dbReference type="InterPro" id="IPR003593">
    <property type="entry name" value="AAA+_ATPase"/>
</dbReference>
<dbReference type="SUPFAM" id="SSF52540">
    <property type="entry name" value="P-loop containing nucleoside triphosphate hydrolases"/>
    <property type="match status" value="1"/>
</dbReference>
<evidence type="ECO:0000313" key="11">
    <source>
        <dbReference type="EMBL" id="GJE29446.1"/>
    </source>
</evidence>
<dbReference type="InterPro" id="IPR036640">
    <property type="entry name" value="ABC1_TM_sf"/>
</dbReference>
<dbReference type="Gene3D" id="3.40.50.300">
    <property type="entry name" value="P-loop containing nucleotide triphosphate hydrolases"/>
    <property type="match status" value="1"/>
</dbReference>
<organism evidence="11 12">
    <name type="scientific">Methylobacterium organophilum</name>
    <dbReference type="NCBI Taxonomy" id="410"/>
    <lineage>
        <taxon>Bacteria</taxon>
        <taxon>Pseudomonadati</taxon>
        <taxon>Pseudomonadota</taxon>
        <taxon>Alphaproteobacteria</taxon>
        <taxon>Hyphomicrobiales</taxon>
        <taxon>Methylobacteriaceae</taxon>
        <taxon>Methylobacterium</taxon>
    </lineage>
</organism>
<evidence type="ECO:0000256" key="7">
    <source>
        <dbReference type="ARBA" id="ARBA00023136"/>
    </source>
</evidence>
<evidence type="ECO:0000259" key="10">
    <source>
        <dbReference type="PROSITE" id="PS50929"/>
    </source>
</evidence>
<evidence type="ECO:0000256" key="5">
    <source>
        <dbReference type="ARBA" id="ARBA00022840"/>
    </source>
</evidence>
<evidence type="ECO:0000256" key="3">
    <source>
        <dbReference type="ARBA" id="ARBA00022692"/>
    </source>
</evidence>
<feature type="domain" description="ABC transmembrane type-1" evidence="10">
    <location>
        <begin position="35"/>
        <end position="313"/>
    </location>
</feature>
<comment type="subcellular location">
    <subcellularLocation>
        <location evidence="1">Cell membrane</location>
        <topology evidence="1">Multi-pass membrane protein</topology>
    </subcellularLocation>
</comment>
<reference evidence="11" key="2">
    <citation type="submission" date="2021-08" db="EMBL/GenBank/DDBJ databases">
        <authorList>
            <person name="Tani A."/>
            <person name="Ola A."/>
            <person name="Ogura Y."/>
            <person name="Katsura K."/>
            <person name="Hayashi T."/>
        </authorList>
    </citation>
    <scope>NUCLEOTIDE SEQUENCE</scope>
    <source>
        <strain evidence="11">NBRC 15689</strain>
    </source>
</reference>
<dbReference type="PROSITE" id="PS00211">
    <property type="entry name" value="ABC_TRANSPORTER_1"/>
    <property type="match status" value="1"/>
</dbReference>
<evidence type="ECO:0000256" key="1">
    <source>
        <dbReference type="ARBA" id="ARBA00004651"/>
    </source>
</evidence>
<dbReference type="InterPro" id="IPR027417">
    <property type="entry name" value="P-loop_NTPase"/>
</dbReference>
<keyword evidence="3 8" id="KW-0812">Transmembrane</keyword>
<dbReference type="InterPro" id="IPR017871">
    <property type="entry name" value="ABC_transporter-like_CS"/>
</dbReference>
<dbReference type="NCBIfam" id="TIGR01842">
    <property type="entry name" value="type_I_sec_PrtD"/>
    <property type="match status" value="1"/>
</dbReference>
<feature type="domain" description="ABC transporter" evidence="9">
    <location>
        <begin position="346"/>
        <end position="580"/>
    </location>
</feature>
<dbReference type="SMART" id="SM00382">
    <property type="entry name" value="AAA"/>
    <property type="match status" value="1"/>
</dbReference>
<gene>
    <name evidence="11" type="primary">prsD_3</name>
    <name evidence="11" type="ORF">LKMONMHP_4327</name>
</gene>
<evidence type="ECO:0000313" key="12">
    <source>
        <dbReference type="Proteomes" id="UP001055156"/>
    </source>
</evidence>
<evidence type="ECO:0000256" key="8">
    <source>
        <dbReference type="SAM" id="Phobius"/>
    </source>
</evidence>
<evidence type="ECO:0000256" key="2">
    <source>
        <dbReference type="ARBA" id="ARBA00005417"/>
    </source>
</evidence>
<keyword evidence="5 11" id="KW-0067">ATP-binding</keyword>
<comment type="similarity">
    <text evidence="2">Belongs to the ABC transporter superfamily.</text>
</comment>
<reference evidence="11" key="1">
    <citation type="journal article" date="2021" name="Front. Microbiol.">
        <title>Comprehensive Comparative Genomics and Phenotyping of Methylobacterium Species.</title>
        <authorList>
            <person name="Alessa O."/>
            <person name="Ogura Y."/>
            <person name="Fujitani Y."/>
            <person name="Takami H."/>
            <person name="Hayashi T."/>
            <person name="Sahin N."/>
            <person name="Tani A."/>
        </authorList>
    </citation>
    <scope>NUCLEOTIDE SEQUENCE</scope>
    <source>
        <strain evidence="11">NBRC 15689</strain>
    </source>
</reference>